<keyword evidence="4 6" id="KW-1133">Transmembrane helix</keyword>
<keyword evidence="5 6" id="KW-0472">Membrane</keyword>
<name>A0A336M3A8_CULSO</name>
<sequence length="208" mass="23639">MILNTINVSKYTLTLALGAICVVGDKIVAVNNDRLILKAVSDNITHGFISSISFLIVLIQNRIHVSTIEQYFLVAMSFIISCLIDVDHFVMAKSWRLSNAIKLTSRPFMHCSTIPCVILVSAFTLTKLGVINFRSFLWSLMIFNAFSSHHIRDSTRRGLWFLGYGHTRPLPNLAYIFGTMTIPWILSRLMEYMAVTLHLPKYNRIVDV</sequence>
<evidence type="ECO:0000256" key="2">
    <source>
        <dbReference type="ARBA" id="ARBA00013977"/>
    </source>
</evidence>
<evidence type="ECO:0000313" key="7">
    <source>
        <dbReference type="EMBL" id="SSX24734.1"/>
    </source>
</evidence>
<evidence type="ECO:0000256" key="5">
    <source>
        <dbReference type="ARBA" id="ARBA00023136"/>
    </source>
</evidence>
<dbReference type="AlphaFoldDB" id="A0A336M3A8"/>
<feature type="transmembrane region" description="Helical" evidence="6">
    <location>
        <begin position="43"/>
        <end position="62"/>
    </location>
</feature>
<gene>
    <name evidence="7" type="primary">CSON011351</name>
</gene>
<comment type="subcellular location">
    <subcellularLocation>
        <location evidence="1">Membrane</location>
        <topology evidence="1">Multi-pass membrane protein</topology>
    </subcellularLocation>
</comment>
<evidence type="ECO:0000256" key="1">
    <source>
        <dbReference type="ARBA" id="ARBA00004141"/>
    </source>
</evidence>
<dbReference type="EMBL" id="UFQT01000494">
    <property type="protein sequence ID" value="SSX24734.1"/>
    <property type="molecule type" value="Genomic_DNA"/>
</dbReference>
<feature type="transmembrane region" description="Helical" evidence="6">
    <location>
        <begin position="107"/>
        <end position="125"/>
    </location>
</feature>
<protein>
    <recommendedName>
        <fullName evidence="2">Transmembrane protein 267</fullName>
    </recommendedName>
</protein>
<evidence type="ECO:0000256" key="6">
    <source>
        <dbReference type="SAM" id="Phobius"/>
    </source>
</evidence>
<evidence type="ECO:0000256" key="3">
    <source>
        <dbReference type="ARBA" id="ARBA00022692"/>
    </source>
</evidence>
<dbReference type="GO" id="GO:0016020">
    <property type="term" value="C:membrane"/>
    <property type="evidence" value="ECO:0007669"/>
    <property type="project" value="UniProtKB-SubCell"/>
</dbReference>
<keyword evidence="3 6" id="KW-0812">Transmembrane</keyword>
<accession>A0A336M3A8</accession>
<evidence type="ECO:0000256" key="4">
    <source>
        <dbReference type="ARBA" id="ARBA00022989"/>
    </source>
</evidence>
<dbReference type="InterPro" id="IPR026572">
    <property type="entry name" value="TMEM267"/>
</dbReference>
<proteinExistence type="predicted"/>
<dbReference type="VEuPathDB" id="VectorBase:CSON011351"/>
<organism evidence="7">
    <name type="scientific">Culicoides sonorensis</name>
    <name type="common">Biting midge</name>
    <dbReference type="NCBI Taxonomy" id="179676"/>
    <lineage>
        <taxon>Eukaryota</taxon>
        <taxon>Metazoa</taxon>
        <taxon>Ecdysozoa</taxon>
        <taxon>Arthropoda</taxon>
        <taxon>Hexapoda</taxon>
        <taxon>Insecta</taxon>
        <taxon>Pterygota</taxon>
        <taxon>Neoptera</taxon>
        <taxon>Endopterygota</taxon>
        <taxon>Diptera</taxon>
        <taxon>Nematocera</taxon>
        <taxon>Chironomoidea</taxon>
        <taxon>Ceratopogonidae</taxon>
        <taxon>Ceratopogoninae</taxon>
        <taxon>Culicoides</taxon>
        <taxon>Monoculicoides</taxon>
    </lineage>
</organism>
<dbReference type="OMA" id="FYICTAC"/>
<feature type="transmembrane region" description="Helical" evidence="6">
    <location>
        <begin position="12"/>
        <end position="31"/>
    </location>
</feature>
<reference evidence="7" key="1">
    <citation type="submission" date="2018-07" db="EMBL/GenBank/DDBJ databases">
        <authorList>
            <person name="Quirk P.G."/>
            <person name="Krulwich T.A."/>
        </authorList>
    </citation>
    <scope>NUCLEOTIDE SEQUENCE</scope>
</reference>
<feature type="transmembrane region" description="Helical" evidence="6">
    <location>
        <begin position="68"/>
        <end position="86"/>
    </location>
</feature>
<dbReference type="PANTHER" id="PTHR13628">
    <property type="entry name" value="TRANSMEMBRANE PROTEIN 267"/>
    <property type="match status" value="1"/>
</dbReference>
<dbReference type="PANTHER" id="PTHR13628:SF1">
    <property type="entry name" value="TRANSMEMBRANE PROTEIN 267"/>
    <property type="match status" value="1"/>
</dbReference>